<accession>A0AAU8AVA3</accession>
<sequence>MKVFSEMIFLGWESGKTQAGKDYTRIGLLQGFDSEQIYINDEMLQQVRQIKPMSPVTCELNIRIGQERTYVNLLSISPADNGKTDK</sequence>
<reference evidence="1" key="1">
    <citation type="submission" date="2024-03" db="EMBL/GenBank/DDBJ databases">
        <title>Diverse circular DNA viruses in blood, oral, and fecal samples of captive lemurs.</title>
        <authorList>
            <person name="Paietta E.N."/>
            <person name="Kraberger S."/>
            <person name="Lund M.C."/>
            <person name="Custer J.M."/>
            <person name="Vargas K.M."/>
            <person name="Ehmke E.E."/>
            <person name="Yoder A.D."/>
            <person name="Varsani A."/>
        </authorList>
    </citation>
    <scope>NUCLEOTIDE SEQUENCE</scope>
    <source>
        <strain evidence="1">Duke_21_41</strain>
    </source>
</reference>
<protein>
    <submittedName>
        <fullName evidence="1">Uncharacterized protein</fullName>
    </submittedName>
</protein>
<organism evidence="1">
    <name type="scientific">Dulem virus 66</name>
    <dbReference type="NCBI Taxonomy" id="3145777"/>
    <lineage>
        <taxon>Viruses</taxon>
        <taxon>Monodnaviria</taxon>
        <taxon>Loebvirae</taxon>
        <taxon>Hofneiviricota</taxon>
        <taxon>Faserviricetes</taxon>
        <taxon>Tubulavirales</taxon>
        <taxon>Inoviridae</taxon>
        <taxon>Inovirus</taxon>
    </lineage>
</organism>
<evidence type="ECO:0000313" key="1">
    <source>
        <dbReference type="EMBL" id="XCD03873.1"/>
    </source>
</evidence>
<proteinExistence type="predicted"/>
<name>A0AAU8AVA3_9VIRU</name>
<dbReference type="EMBL" id="PP511394">
    <property type="protein sequence ID" value="XCD03873.1"/>
    <property type="molecule type" value="Genomic_DNA"/>
</dbReference>